<evidence type="ECO:0000259" key="1">
    <source>
        <dbReference type="Pfam" id="PF08281"/>
    </source>
</evidence>
<organism evidence="2 3">
    <name type="scientific">Niastella soli</name>
    <dbReference type="NCBI Taxonomy" id="2821487"/>
    <lineage>
        <taxon>Bacteria</taxon>
        <taxon>Pseudomonadati</taxon>
        <taxon>Bacteroidota</taxon>
        <taxon>Chitinophagia</taxon>
        <taxon>Chitinophagales</taxon>
        <taxon>Chitinophagaceae</taxon>
        <taxon>Niastella</taxon>
    </lineage>
</organism>
<evidence type="ECO:0000313" key="2">
    <source>
        <dbReference type="EMBL" id="MBO9202405.1"/>
    </source>
</evidence>
<dbReference type="InterPro" id="IPR013324">
    <property type="entry name" value="RNA_pol_sigma_r3/r4-like"/>
</dbReference>
<name>A0ABS3YYB3_9BACT</name>
<reference evidence="2 3" key="1">
    <citation type="submission" date="2021-03" db="EMBL/GenBank/DDBJ databases">
        <title>Assistant Professor.</title>
        <authorList>
            <person name="Huq M.A."/>
        </authorList>
    </citation>
    <scope>NUCLEOTIDE SEQUENCE [LARGE SCALE GENOMIC DNA]</scope>
    <source>
        <strain evidence="2 3">MAH-29</strain>
    </source>
</reference>
<dbReference type="InterPro" id="IPR036388">
    <property type="entry name" value="WH-like_DNA-bd_sf"/>
</dbReference>
<comment type="caution">
    <text evidence="2">The sequence shown here is derived from an EMBL/GenBank/DDBJ whole genome shotgun (WGS) entry which is preliminary data.</text>
</comment>
<evidence type="ECO:0000313" key="3">
    <source>
        <dbReference type="Proteomes" id="UP000677244"/>
    </source>
</evidence>
<proteinExistence type="predicted"/>
<feature type="domain" description="RNA polymerase sigma factor 70 region 4 type 2" evidence="1">
    <location>
        <begin position="125"/>
        <end position="174"/>
    </location>
</feature>
<dbReference type="SUPFAM" id="SSF88659">
    <property type="entry name" value="Sigma3 and sigma4 domains of RNA polymerase sigma factors"/>
    <property type="match status" value="1"/>
</dbReference>
<dbReference type="Proteomes" id="UP000677244">
    <property type="component" value="Unassembled WGS sequence"/>
</dbReference>
<accession>A0ABS3YYB3</accession>
<keyword evidence="3" id="KW-1185">Reference proteome</keyword>
<dbReference type="RefSeq" id="WP_209140451.1">
    <property type="nucleotide sequence ID" value="NZ_JAGHKO010000004.1"/>
</dbReference>
<dbReference type="Pfam" id="PF08281">
    <property type="entry name" value="Sigma70_r4_2"/>
    <property type="match status" value="1"/>
</dbReference>
<protein>
    <submittedName>
        <fullName evidence="2">Sigma-70 region 4 domain-containing protein</fullName>
    </submittedName>
</protein>
<dbReference type="InterPro" id="IPR013249">
    <property type="entry name" value="RNA_pol_sigma70_r4_t2"/>
</dbReference>
<dbReference type="Gene3D" id="1.10.10.10">
    <property type="entry name" value="Winged helix-like DNA-binding domain superfamily/Winged helix DNA-binding domain"/>
    <property type="match status" value="1"/>
</dbReference>
<gene>
    <name evidence="2" type="ORF">J7I42_19115</name>
</gene>
<dbReference type="EMBL" id="JAGHKO010000004">
    <property type="protein sequence ID" value="MBO9202405.1"/>
    <property type="molecule type" value="Genomic_DNA"/>
</dbReference>
<sequence length="205" mass="24303">MNTWFNYFFHDWQGNIDRIKRVYNKNHEGFFHHAVMILRDEEKAKEIIIAAYNAATRQHRVLQTEAEIFDFLISTIGQNCNDIRMKMLQDTQQEKKQETKEGENIKKFILGREKEHYIITKAVRDAVHEEIEAQPWQRRRVIRLFFCGQPTKKIAEIIGRDEQTVRNEKRLARIAIFEALQQRNLLFSDTLPPCNSSGLNSEPEV</sequence>